<evidence type="ECO:0000256" key="1">
    <source>
        <dbReference type="ARBA" id="ARBA00004658"/>
    </source>
</evidence>
<keyword evidence="8" id="KW-0067">ATP-binding</keyword>
<evidence type="ECO:0000256" key="2">
    <source>
        <dbReference type="ARBA" id="ARBA00005019"/>
    </source>
</evidence>
<dbReference type="GO" id="GO:0000309">
    <property type="term" value="F:nicotinamide-nucleotide adenylyltransferase activity"/>
    <property type="evidence" value="ECO:0007669"/>
    <property type="project" value="UniProtKB-EC"/>
</dbReference>
<evidence type="ECO:0000256" key="10">
    <source>
        <dbReference type="ARBA" id="ARBA00048514"/>
    </source>
</evidence>
<keyword evidence="6" id="KW-0548">Nucleotidyltransferase</keyword>
<protein>
    <submittedName>
        <fullName evidence="15 16">Nicotinamide/nicotinic acid mononucleotide adenylyltransferase 3-like</fullName>
    </submittedName>
</protein>
<evidence type="ECO:0000256" key="11">
    <source>
        <dbReference type="ARBA" id="ARBA00048969"/>
    </source>
</evidence>
<dbReference type="GO" id="GO:0004515">
    <property type="term" value="F:nicotinate-nucleotide adenylyltransferase activity"/>
    <property type="evidence" value="ECO:0007669"/>
    <property type="project" value="UniProtKB-EC"/>
</dbReference>
<feature type="region of interest" description="Disordered" evidence="12">
    <location>
        <begin position="127"/>
        <end position="147"/>
    </location>
</feature>
<reference evidence="15 16" key="1">
    <citation type="submission" date="2025-04" db="UniProtKB">
        <authorList>
            <consortium name="RefSeq"/>
        </authorList>
    </citation>
    <scope>IDENTIFICATION</scope>
    <source>
        <tissue evidence="15 16">Sperm</tissue>
    </source>
</reference>
<evidence type="ECO:0000313" key="14">
    <source>
        <dbReference type="Proteomes" id="UP001318040"/>
    </source>
</evidence>
<dbReference type="PROSITE" id="PS00028">
    <property type="entry name" value="ZINC_FINGER_C2H2_1"/>
    <property type="match status" value="1"/>
</dbReference>
<dbReference type="GeneID" id="116944449"/>
<dbReference type="InterPro" id="IPR045094">
    <property type="entry name" value="NMNAT_euk"/>
</dbReference>
<organism evidence="14 15">
    <name type="scientific">Petromyzon marinus</name>
    <name type="common">Sea lamprey</name>
    <dbReference type="NCBI Taxonomy" id="7757"/>
    <lineage>
        <taxon>Eukaryota</taxon>
        <taxon>Metazoa</taxon>
        <taxon>Chordata</taxon>
        <taxon>Craniata</taxon>
        <taxon>Vertebrata</taxon>
        <taxon>Cyclostomata</taxon>
        <taxon>Hyperoartia</taxon>
        <taxon>Petromyzontiformes</taxon>
        <taxon>Petromyzontidae</taxon>
        <taxon>Petromyzon</taxon>
    </lineage>
</organism>
<accession>A0AAJ7TAR0</accession>
<comment type="pathway">
    <text evidence="2">Cofactor biosynthesis; NAD(+) biosynthesis; deamido-NAD(+) from nicotinate D-ribonucleotide: step 1/1.</text>
</comment>
<keyword evidence="14" id="KW-1185">Reference proteome</keyword>
<dbReference type="RefSeq" id="XP_032813959.1">
    <property type="nucleotide sequence ID" value="XM_032958068.1"/>
</dbReference>
<proteinExistence type="inferred from homology"/>
<evidence type="ECO:0000256" key="9">
    <source>
        <dbReference type="ARBA" id="ARBA00023027"/>
    </source>
</evidence>
<evidence type="ECO:0000313" key="15">
    <source>
        <dbReference type="RefSeq" id="XP_032813959.1"/>
    </source>
</evidence>
<dbReference type="CDD" id="cd09286">
    <property type="entry name" value="NMNAT_Eukarya"/>
    <property type="match status" value="1"/>
</dbReference>
<dbReference type="InterPro" id="IPR014729">
    <property type="entry name" value="Rossmann-like_a/b/a_fold"/>
</dbReference>
<name>A0AAJ7TAR0_PETMA</name>
<dbReference type="RefSeq" id="XP_032813960.1">
    <property type="nucleotide sequence ID" value="XM_032958069.1"/>
</dbReference>
<evidence type="ECO:0000313" key="16">
    <source>
        <dbReference type="RefSeq" id="XP_032813960.1"/>
    </source>
</evidence>
<keyword evidence="5" id="KW-0808">Transferase</keyword>
<dbReference type="SUPFAM" id="SSF52374">
    <property type="entry name" value="Nucleotidylyl transferase"/>
    <property type="match status" value="1"/>
</dbReference>
<evidence type="ECO:0000256" key="5">
    <source>
        <dbReference type="ARBA" id="ARBA00022679"/>
    </source>
</evidence>
<dbReference type="Proteomes" id="UP001318040">
    <property type="component" value="Chromosome 21"/>
</dbReference>
<evidence type="ECO:0000256" key="4">
    <source>
        <dbReference type="ARBA" id="ARBA00022642"/>
    </source>
</evidence>
<comment type="catalytic activity">
    <reaction evidence="11">
        <text>beta-nicotinamide D-ribonucleotide + ATP + H(+) = diphosphate + NAD(+)</text>
        <dbReference type="Rhea" id="RHEA:21360"/>
        <dbReference type="ChEBI" id="CHEBI:14649"/>
        <dbReference type="ChEBI" id="CHEBI:15378"/>
        <dbReference type="ChEBI" id="CHEBI:30616"/>
        <dbReference type="ChEBI" id="CHEBI:33019"/>
        <dbReference type="ChEBI" id="CHEBI:57540"/>
        <dbReference type="EC" id="2.7.7.1"/>
    </reaction>
    <physiologicalReaction direction="left-to-right" evidence="11">
        <dbReference type="Rhea" id="RHEA:21361"/>
    </physiologicalReaction>
    <physiologicalReaction direction="right-to-left" evidence="11">
        <dbReference type="Rhea" id="RHEA:21362"/>
    </physiologicalReaction>
</comment>
<dbReference type="KEGG" id="pmrn:116944449"/>
<comment type="similarity">
    <text evidence="3">Belongs to the eukaryotic NMN adenylyltransferase family.</text>
</comment>
<comment type="pathway">
    <text evidence="1">Cofactor biosynthesis; NAD(+) biosynthesis; NAD(+) from nicotinamide D-ribonucleotide: step 1/1.</text>
</comment>
<dbReference type="PANTHER" id="PTHR12039">
    <property type="entry name" value="NICOTINAMIDE MONONUCLEOTIDE ADENYLYLTRANSFERASE"/>
    <property type="match status" value="1"/>
</dbReference>
<dbReference type="PROSITE" id="PS51257">
    <property type="entry name" value="PROKAR_LIPOPROTEIN"/>
    <property type="match status" value="1"/>
</dbReference>
<gene>
    <name evidence="15 16" type="primary">LOC116944449</name>
</gene>
<dbReference type="GO" id="GO:0009435">
    <property type="term" value="P:NAD+ biosynthetic process"/>
    <property type="evidence" value="ECO:0007669"/>
    <property type="project" value="InterPro"/>
</dbReference>
<dbReference type="Gene3D" id="3.40.50.620">
    <property type="entry name" value="HUPs"/>
    <property type="match status" value="1"/>
</dbReference>
<evidence type="ECO:0000256" key="8">
    <source>
        <dbReference type="ARBA" id="ARBA00022840"/>
    </source>
</evidence>
<dbReference type="AlphaFoldDB" id="A0AAJ7TAR0"/>
<sequence>MLAGARMGSPVPVVLLSCGSFNPITNMHLRMFELARDHLQATGQYHVVQGLLSPVGDEYGKPGLVATVHRMAMVQKAVAASGWLSADPWESEQGSWLETVRILRHHHNRILEEGIVLGNAATSGVTTTKQEDLVDGSHPRGAKRKQKWESGGCVGKRIKTVTGDEHTGNDGVEQQEQVESAVAVMEPTGGETAPAGQPRVMLLCGADLLKSFQVPGLWDLADVAEIVGRFGIVCVSRCGYDCPKIIYESELLWKHRNSIHLVQEWVTTELSSTHVRRALRRGASVRYLVPDTVVEYISRHGLYQSDEEEGKDRFAPLAPLARRRQKADGAAETTADVANDNAIAETTNRTAGTASVTVTGVAIAALK</sequence>
<feature type="domain" description="C2H2-type" evidence="13">
    <location>
        <begin position="238"/>
        <end position="260"/>
    </location>
</feature>
<keyword evidence="9" id="KW-0520">NAD</keyword>
<feature type="compositionally biased region" description="Basic and acidic residues" evidence="12">
    <location>
        <begin position="129"/>
        <end position="138"/>
    </location>
</feature>
<keyword evidence="4" id="KW-0662">Pyridine nucleotide biosynthesis</keyword>
<evidence type="ECO:0000256" key="3">
    <source>
        <dbReference type="ARBA" id="ARBA00007064"/>
    </source>
</evidence>
<dbReference type="GO" id="GO:0005524">
    <property type="term" value="F:ATP binding"/>
    <property type="evidence" value="ECO:0007669"/>
    <property type="project" value="UniProtKB-KW"/>
</dbReference>
<dbReference type="InterPro" id="IPR004821">
    <property type="entry name" value="Cyt_trans-like"/>
</dbReference>
<evidence type="ECO:0000256" key="12">
    <source>
        <dbReference type="SAM" id="MobiDB-lite"/>
    </source>
</evidence>
<evidence type="ECO:0000256" key="7">
    <source>
        <dbReference type="ARBA" id="ARBA00022741"/>
    </source>
</evidence>
<dbReference type="Pfam" id="PF01467">
    <property type="entry name" value="CTP_transf_like"/>
    <property type="match status" value="1"/>
</dbReference>
<evidence type="ECO:0000259" key="13">
    <source>
        <dbReference type="PROSITE" id="PS00028"/>
    </source>
</evidence>
<comment type="catalytic activity">
    <reaction evidence="10">
        <text>nicotinate beta-D-ribonucleotide + ATP + H(+) = deamido-NAD(+) + diphosphate</text>
        <dbReference type="Rhea" id="RHEA:22860"/>
        <dbReference type="ChEBI" id="CHEBI:15378"/>
        <dbReference type="ChEBI" id="CHEBI:30616"/>
        <dbReference type="ChEBI" id="CHEBI:33019"/>
        <dbReference type="ChEBI" id="CHEBI:57502"/>
        <dbReference type="ChEBI" id="CHEBI:58437"/>
        <dbReference type="EC" id="2.7.7.18"/>
    </reaction>
    <physiologicalReaction direction="left-to-right" evidence="10">
        <dbReference type="Rhea" id="RHEA:22861"/>
    </physiologicalReaction>
    <physiologicalReaction direction="right-to-left" evidence="10">
        <dbReference type="Rhea" id="RHEA:22862"/>
    </physiologicalReaction>
</comment>
<keyword evidence="7" id="KW-0547">Nucleotide-binding</keyword>
<dbReference type="InterPro" id="IPR013087">
    <property type="entry name" value="Znf_C2H2_type"/>
</dbReference>
<evidence type="ECO:0000256" key="6">
    <source>
        <dbReference type="ARBA" id="ARBA00022695"/>
    </source>
</evidence>
<dbReference type="InterPro" id="IPR051182">
    <property type="entry name" value="Euk_NMN_adenylyltrnsfrase"/>
</dbReference>
<dbReference type="PANTHER" id="PTHR12039:SF20">
    <property type="entry name" value="NICOTINAMIDE_NICOTINIC ACID MONONUCLEOTIDE ADENYLYLTRANSFERASE 3-LIKE"/>
    <property type="match status" value="1"/>
</dbReference>